<keyword evidence="6" id="KW-1185">Reference proteome</keyword>
<dbReference type="InterPro" id="IPR002641">
    <property type="entry name" value="PNPLA_dom"/>
</dbReference>
<accession>M1BAF9</accession>
<dbReference type="InParanoid" id="M1BAF9"/>
<dbReference type="eggNOG" id="KOG0513">
    <property type="taxonomic scope" value="Eukaryota"/>
</dbReference>
<organism evidence="5 6">
    <name type="scientific">Solanum tuberosum</name>
    <name type="common">Potato</name>
    <dbReference type="NCBI Taxonomy" id="4113"/>
    <lineage>
        <taxon>Eukaryota</taxon>
        <taxon>Viridiplantae</taxon>
        <taxon>Streptophyta</taxon>
        <taxon>Embryophyta</taxon>
        <taxon>Tracheophyta</taxon>
        <taxon>Spermatophyta</taxon>
        <taxon>Magnoliopsida</taxon>
        <taxon>eudicotyledons</taxon>
        <taxon>Gunneridae</taxon>
        <taxon>Pentapetalae</taxon>
        <taxon>asterids</taxon>
        <taxon>lamiids</taxon>
        <taxon>Solanales</taxon>
        <taxon>Solanaceae</taxon>
        <taxon>Solanoideae</taxon>
        <taxon>Solaneae</taxon>
        <taxon>Solanum</taxon>
    </lineage>
</organism>
<name>M1BAF9_SOLTU</name>
<comment type="similarity">
    <text evidence="1">Belongs to the patatin family.</text>
</comment>
<dbReference type="GO" id="GO:0016787">
    <property type="term" value="F:hydrolase activity"/>
    <property type="evidence" value="ECO:0007669"/>
    <property type="project" value="UniProtKB-ARBA"/>
</dbReference>
<protein>
    <submittedName>
        <fullName evidence="5">Patatin class 1</fullName>
    </submittedName>
</protein>
<dbReference type="PROSITE" id="PS51635">
    <property type="entry name" value="PNPLA"/>
    <property type="match status" value="1"/>
</dbReference>
<feature type="domain" description="PNPLA" evidence="4">
    <location>
        <begin position="1"/>
        <end position="101"/>
    </location>
</feature>
<evidence type="ECO:0000256" key="2">
    <source>
        <dbReference type="ARBA" id="ARBA00023098"/>
    </source>
</evidence>
<dbReference type="EnsemblPlants" id="PGSC0003DMT400040802">
    <property type="protein sequence ID" value="PGSC0003DMT400040802"/>
    <property type="gene ID" value="PGSC0003DMG400015777"/>
</dbReference>
<dbReference type="PANTHER" id="PTHR32176:SF105">
    <property type="entry name" value="PATATIN"/>
    <property type="match status" value="1"/>
</dbReference>
<evidence type="ECO:0000313" key="6">
    <source>
        <dbReference type="Proteomes" id="UP000011115"/>
    </source>
</evidence>
<dbReference type="SUPFAM" id="SSF52151">
    <property type="entry name" value="FabD/lysophospholipase-like"/>
    <property type="match status" value="1"/>
</dbReference>
<keyword evidence="2" id="KW-0443">Lipid metabolism</keyword>
<dbReference type="InterPro" id="IPR016035">
    <property type="entry name" value="Acyl_Trfase/lysoPLipase"/>
</dbReference>
<evidence type="ECO:0000259" key="4">
    <source>
        <dbReference type="PROSITE" id="PS51635"/>
    </source>
</evidence>
<reference evidence="5" key="2">
    <citation type="submission" date="2015-06" db="UniProtKB">
        <authorList>
            <consortium name="EnsemblPlants"/>
        </authorList>
    </citation>
    <scope>IDENTIFICATION</scope>
    <source>
        <strain evidence="5">DM1-3 516 R44</strain>
    </source>
</reference>
<evidence type="ECO:0000256" key="1">
    <source>
        <dbReference type="ARBA" id="ARBA00010240"/>
    </source>
</evidence>
<dbReference type="GO" id="GO:0006629">
    <property type="term" value="P:lipid metabolic process"/>
    <property type="evidence" value="ECO:0007669"/>
    <property type="project" value="UniProtKB-KW"/>
</dbReference>
<evidence type="ECO:0000313" key="5">
    <source>
        <dbReference type="EnsemblPlants" id="PGSC0003DMT400040802"/>
    </source>
</evidence>
<evidence type="ECO:0000256" key="3">
    <source>
        <dbReference type="PROSITE-ProRule" id="PRU01161"/>
    </source>
</evidence>
<dbReference type="HOGENOM" id="CLU_1743738_0_0_1"/>
<dbReference type="Gene3D" id="3.40.1090.10">
    <property type="entry name" value="Cytosolic phospholipase A2 catalytic domain"/>
    <property type="match status" value="1"/>
</dbReference>
<dbReference type="ExpressionAtlas" id="M1BAF9">
    <property type="expression patterns" value="baseline"/>
</dbReference>
<dbReference type="Gramene" id="PGSC0003DMT400040802">
    <property type="protein sequence ID" value="PGSC0003DMT400040802"/>
    <property type="gene ID" value="PGSC0003DMG400015777"/>
</dbReference>
<reference evidence="6" key="1">
    <citation type="journal article" date="2011" name="Nature">
        <title>Genome sequence and analysis of the tuber crop potato.</title>
        <authorList>
            <consortium name="The Potato Genome Sequencing Consortium"/>
        </authorList>
    </citation>
    <scope>NUCLEOTIDE SEQUENCE [LARGE SCALE GENOMIC DNA]</scope>
    <source>
        <strain evidence="6">cv. DM1-3 516 R44</strain>
    </source>
</reference>
<dbReference type="PaxDb" id="4113-PGSC0003DMT400040802"/>
<sequence>MVTLLSMMLCGPKYDGKYLRNLIRGILGNRRLHETITHLLIPTYDIKTLEPQIFSSSEAKMDPGFDALLSDICIGTSSAPALLAMRPTGAKANLLPANVLDYDKYLVLSVGTGTSKSERKYDAAKWGLISWLYKDGKCPLVDAFTFVLAF</sequence>
<dbReference type="PANTHER" id="PTHR32176">
    <property type="entry name" value="XYLOSE ISOMERASE"/>
    <property type="match status" value="1"/>
</dbReference>
<dbReference type="Proteomes" id="UP000011115">
    <property type="component" value="Unassembled WGS sequence"/>
</dbReference>
<proteinExistence type="inferred from homology"/>
<dbReference type="AlphaFoldDB" id="M1BAF9"/>
<comment type="caution">
    <text evidence="3">Lacks conserved residue(s) required for the propagation of feature annotation.</text>
</comment>